<organism evidence="1 2">
    <name type="scientific">Leptospira alexanderi serovar Manhao 3 str. L 60</name>
    <dbReference type="NCBI Taxonomy" id="1049759"/>
    <lineage>
        <taxon>Bacteria</taxon>
        <taxon>Pseudomonadati</taxon>
        <taxon>Spirochaetota</taxon>
        <taxon>Spirochaetia</taxon>
        <taxon>Leptospirales</taxon>
        <taxon>Leptospiraceae</taxon>
        <taxon>Leptospira</taxon>
    </lineage>
</organism>
<sequence>MAVLLYVEINIEIHYLYACRGVLCINPPIWEFEAMRTKTTAI</sequence>
<comment type="caution">
    <text evidence="1">The sequence shown here is derived from an EMBL/GenBank/DDBJ whole genome shotgun (WGS) entry which is preliminary data.</text>
</comment>
<proteinExistence type="predicted"/>
<dbReference type="Proteomes" id="UP000018747">
    <property type="component" value="Unassembled WGS sequence"/>
</dbReference>
<gene>
    <name evidence="1" type="ORF">LEP1GSC062_1618</name>
</gene>
<evidence type="ECO:0000313" key="2">
    <source>
        <dbReference type="Proteomes" id="UP000018747"/>
    </source>
</evidence>
<dbReference type="EMBL" id="AHMT02000053">
    <property type="protein sequence ID" value="EQA60949.1"/>
    <property type="molecule type" value="Genomic_DNA"/>
</dbReference>
<dbReference type="RefSeq" id="WP_020985165.1">
    <property type="nucleotide sequence ID" value="NZ_AHMT02000053.1"/>
</dbReference>
<evidence type="ECO:0000313" key="1">
    <source>
        <dbReference type="EMBL" id="EQA60949.1"/>
    </source>
</evidence>
<accession>V6I5Q3</accession>
<keyword evidence="2" id="KW-1185">Reference proteome</keyword>
<reference evidence="1" key="1">
    <citation type="submission" date="2013-05" db="EMBL/GenBank/DDBJ databases">
        <authorList>
            <person name="Harkins D.M."/>
            <person name="Durkin A.S."/>
            <person name="Brinkac L.M."/>
            <person name="Haft D.H."/>
            <person name="Selengut J.D."/>
            <person name="Sanka R."/>
            <person name="DePew J."/>
            <person name="Purushe J."/>
            <person name="Hartskeerl R.A."/>
            <person name="Ahmed A."/>
            <person name="van der Linden H."/>
            <person name="Goris M.G.A."/>
            <person name="Vinetz J.M."/>
            <person name="Sutton G.G."/>
            <person name="Nierman W.C."/>
            <person name="Fouts D.E."/>
        </authorList>
    </citation>
    <scope>NUCLEOTIDE SEQUENCE [LARGE SCALE GENOMIC DNA]</scope>
    <source>
        <strain evidence="1">L 60</strain>
    </source>
</reference>
<protein>
    <submittedName>
        <fullName evidence="1">Uncharacterized protein</fullName>
    </submittedName>
</protein>
<name>V6I5Q3_9LEPT</name>
<dbReference type="AlphaFoldDB" id="V6I5Q3"/>